<feature type="region of interest" description="Disordered" evidence="1">
    <location>
        <begin position="45"/>
        <end position="64"/>
    </location>
</feature>
<evidence type="ECO:0000259" key="3">
    <source>
        <dbReference type="Pfam" id="PF12697"/>
    </source>
</evidence>
<dbReference type="SUPFAM" id="SSF53474">
    <property type="entry name" value="alpha/beta-Hydrolases"/>
    <property type="match status" value="1"/>
</dbReference>
<evidence type="ECO:0000256" key="2">
    <source>
        <dbReference type="SAM" id="Phobius"/>
    </source>
</evidence>
<dbReference type="RefSeq" id="WP_234974302.1">
    <property type="nucleotide sequence ID" value="NZ_FTNT01000004.1"/>
</dbReference>
<dbReference type="Gene3D" id="3.40.50.1820">
    <property type="entry name" value="alpha/beta hydrolase"/>
    <property type="match status" value="1"/>
</dbReference>
<sequence>MSTSRVNARKVVKTAGLTGLGVGATATLAVGTILGALLREAITAPPPVDDGPDQLLATPSPIPERIDVRGNDGAKLNVLAYGPPDGDLIVFAHGWTCNTTHWFPQLNVFAATHRVVVYDQRGHGRSEMGDVKASPELLGQDLHRVLQAVVPEGRRALIAGHSMGGMTILSWAMQHPREIDRYARAVILNSTAAAELMERLAVIPDGLPGYTRPFRRLVSRLIASAPVPLPHTPYSTRVTQYIALNTTARLAHVEFVDGMVRSCPALARARWGAAMSAISLTEGVRALDVLTAVVVGTDDRLTPKLHADTIVDLLKQSGNVFEYLVLPDVGHMSNIEASEEYNALVTRLLSATEGRRTV</sequence>
<organism evidence="4 5">
    <name type="scientific">Williamsia sterculiae</name>
    <dbReference type="NCBI Taxonomy" id="1344003"/>
    <lineage>
        <taxon>Bacteria</taxon>
        <taxon>Bacillati</taxon>
        <taxon>Actinomycetota</taxon>
        <taxon>Actinomycetes</taxon>
        <taxon>Mycobacteriales</taxon>
        <taxon>Nocardiaceae</taxon>
        <taxon>Williamsia</taxon>
    </lineage>
</organism>
<dbReference type="GO" id="GO:0003824">
    <property type="term" value="F:catalytic activity"/>
    <property type="evidence" value="ECO:0007669"/>
    <property type="project" value="UniProtKB-ARBA"/>
</dbReference>
<dbReference type="PANTHER" id="PTHR43798">
    <property type="entry name" value="MONOACYLGLYCEROL LIPASE"/>
    <property type="match status" value="1"/>
</dbReference>
<accession>A0A1N7EXF3</accession>
<dbReference type="PRINTS" id="PR00111">
    <property type="entry name" value="ABHYDROLASE"/>
</dbReference>
<keyword evidence="2" id="KW-0472">Membrane</keyword>
<evidence type="ECO:0000313" key="5">
    <source>
        <dbReference type="Proteomes" id="UP000186218"/>
    </source>
</evidence>
<reference evidence="4 5" key="1">
    <citation type="submission" date="2017-01" db="EMBL/GenBank/DDBJ databases">
        <authorList>
            <person name="Mah S.A."/>
            <person name="Swanson W.J."/>
            <person name="Moy G.W."/>
            <person name="Vacquier V.D."/>
        </authorList>
    </citation>
    <scope>NUCLEOTIDE SEQUENCE [LARGE SCALE GENOMIC DNA]</scope>
    <source>
        <strain evidence="4 5">CPCC 203464</strain>
    </source>
</reference>
<gene>
    <name evidence="4" type="ORF">SAMN05445060_1613</name>
</gene>
<dbReference type="PANTHER" id="PTHR43798:SF33">
    <property type="entry name" value="HYDROLASE, PUTATIVE (AFU_ORTHOLOGUE AFUA_2G14860)-RELATED"/>
    <property type="match status" value="1"/>
</dbReference>
<dbReference type="STRING" id="1344003.SAMN05445060_1613"/>
<evidence type="ECO:0000313" key="4">
    <source>
        <dbReference type="EMBL" id="SIR92712.1"/>
    </source>
</evidence>
<dbReference type="InterPro" id="IPR050266">
    <property type="entry name" value="AB_hydrolase_sf"/>
</dbReference>
<keyword evidence="2" id="KW-1133">Transmembrane helix</keyword>
<dbReference type="InterPro" id="IPR029058">
    <property type="entry name" value="AB_hydrolase_fold"/>
</dbReference>
<evidence type="ECO:0000256" key="1">
    <source>
        <dbReference type="SAM" id="MobiDB-lite"/>
    </source>
</evidence>
<dbReference type="GO" id="GO:0016020">
    <property type="term" value="C:membrane"/>
    <property type="evidence" value="ECO:0007669"/>
    <property type="project" value="TreeGrafter"/>
</dbReference>
<keyword evidence="5" id="KW-1185">Reference proteome</keyword>
<dbReference type="Pfam" id="PF12697">
    <property type="entry name" value="Abhydrolase_6"/>
    <property type="match status" value="1"/>
</dbReference>
<proteinExistence type="predicted"/>
<dbReference type="InterPro" id="IPR000073">
    <property type="entry name" value="AB_hydrolase_1"/>
</dbReference>
<feature type="transmembrane region" description="Helical" evidence="2">
    <location>
        <begin position="12"/>
        <end position="38"/>
    </location>
</feature>
<name>A0A1N7EXF3_9NOCA</name>
<dbReference type="EMBL" id="FTNT01000004">
    <property type="protein sequence ID" value="SIR92712.1"/>
    <property type="molecule type" value="Genomic_DNA"/>
</dbReference>
<protein>
    <submittedName>
        <fullName evidence="4">Pimeloyl-ACP methyl ester carboxylesterase</fullName>
    </submittedName>
</protein>
<feature type="domain" description="AB hydrolase-1" evidence="3">
    <location>
        <begin position="89"/>
        <end position="343"/>
    </location>
</feature>
<dbReference type="Proteomes" id="UP000186218">
    <property type="component" value="Unassembled WGS sequence"/>
</dbReference>
<keyword evidence="2" id="KW-0812">Transmembrane</keyword>
<dbReference type="AlphaFoldDB" id="A0A1N7EXF3"/>